<evidence type="ECO:0000256" key="5">
    <source>
        <dbReference type="SAM" id="MobiDB-lite"/>
    </source>
</evidence>
<dbReference type="GO" id="GO:0005814">
    <property type="term" value="C:centriole"/>
    <property type="evidence" value="ECO:0007669"/>
    <property type="project" value="TreeGrafter"/>
</dbReference>
<evidence type="ECO:0000313" key="9">
    <source>
        <dbReference type="EMBL" id="CAF3619831.1"/>
    </source>
</evidence>
<dbReference type="GO" id="GO:0097542">
    <property type="term" value="C:ciliary tip"/>
    <property type="evidence" value="ECO:0007669"/>
    <property type="project" value="TreeGrafter"/>
</dbReference>
<keyword evidence="2" id="KW-0970">Cilium biogenesis/degradation</keyword>
<feature type="region of interest" description="Disordered" evidence="5">
    <location>
        <begin position="778"/>
        <end position="833"/>
    </location>
</feature>
<evidence type="ECO:0000256" key="1">
    <source>
        <dbReference type="ARBA" id="ARBA00004120"/>
    </source>
</evidence>
<evidence type="ECO:0000313" key="8">
    <source>
        <dbReference type="EMBL" id="CAF1025663.1"/>
    </source>
</evidence>
<comment type="caution">
    <text evidence="8">The sequence shown here is derived from an EMBL/GenBank/DDBJ whole genome shotgun (WGS) entry which is preliminary data.</text>
</comment>
<evidence type="ECO:0000259" key="6">
    <source>
        <dbReference type="Pfam" id="PF21050"/>
    </source>
</evidence>
<feature type="region of interest" description="Disordered" evidence="5">
    <location>
        <begin position="728"/>
        <end position="764"/>
    </location>
</feature>
<evidence type="ECO:0000256" key="4">
    <source>
        <dbReference type="SAM" id="Coils"/>
    </source>
</evidence>
<evidence type="ECO:0000256" key="2">
    <source>
        <dbReference type="ARBA" id="ARBA00022794"/>
    </source>
</evidence>
<dbReference type="GO" id="GO:0005813">
    <property type="term" value="C:centrosome"/>
    <property type="evidence" value="ECO:0007669"/>
    <property type="project" value="UniProtKB-SubCell"/>
</dbReference>
<name>A0A814IMV2_9BILA</name>
<dbReference type="Pfam" id="PF21050">
    <property type="entry name" value="ARMC9_ARM"/>
    <property type="match status" value="1"/>
</dbReference>
<dbReference type="EMBL" id="CAJOBD010000230">
    <property type="protein sequence ID" value="CAF3619831.1"/>
    <property type="molecule type" value="Genomic_DNA"/>
</dbReference>
<evidence type="ECO:0000256" key="3">
    <source>
        <dbReference type="ARBA" id="ARBA00023273"/>
    </source>
</evidence>
<dbReference type="InterPro" id="IPR048959">
    <property type="entry name" value="ARMC9_ARM_dom"/>
</dbReference>
<evidence type="ECO:0000259" key="7">
    <source>
        <dbReference type="Pfam" id="PF23138"/>
    </source>
</evidence>
<reference evidence="8" key="1">
    <citation type="submission" date="2021-02" db="EMBL/GenBank/DDBJ databases">
        <authorList>
            <person name="Nowell W R."/>
        </authorList>
    </citation>
    <scope>NUCLEOTIDE SEQUENCE</scope>
</reference>
<dbReference type="GO" id="GO:0060271">
    <property type="term" value="P:cilium assembly"/>
    <property type="evidence" value="ECO:0007669"/>
    <property type="project" value="InterPro"/>
</dbReference>
<dbReference type="Gene3D" id="1.25.10.10">
    <property type="entry name" value="Leucine-rich Repeat Variant"/>
    <property type="match status" value="1"/>
</dbReference>
<protein>
    <recommendedName>
        <fullName evidence="11">LisH domain-containing protein ARMC9</fullName>
    </recommendedName>
</protein>
<dbReference type="Proteomes" id="UP000663864">
    <property type="component" value="Unassembled WGS sequence"/>
</dbReference>
<evidence type="ECO:0008006" key="11">
    <source>
        <dbReference type="Google" id="ProtNLM"/>
    </source>
</evidence>
<feature type="compositionally biased region" description="Low complexity" evidence="5">
    <location>
        <begin position="804"/>
        <end position="827"/>
    </location>
</feature>
<dbReference type="Pfam" id="PF23138">
    <property type="entry name" value="CTLH_Armc9"/>
    <property type="match status" value="1"/>
</dbReference>
<accession>A0A814IMV2</accession>
<dbReference type="GO" id="GO:0036064">
    <property type="term" value="C:ciliary basal body"/>
    <property type="evidence" value="ECO:0007669"/>
    <property type="project" value="InterPro"/>
</dbReference>
<dbReference type="SUPFAM" id="SSF48371">
    <property type="entry name" value="ARM repeat"/>
    <property type="match status" value="1"/>
</dbReference>
<comment type="subcellular location">
    <subcellularLocation>
        <location evidence="1">Cytoplasm</location>
        <location evidence="1">Cytoskeleton</location>
        <location evidence="1">Cilium basal body</location>
    </subcellularLocation>
</comment>
<evidence type="ECO:0000313" key="10">
    <source>
        <dbReference type="Proteomes" id="UP000663864"/>
    </source>
</evidence>
<dbReference type="EMBL" id="CAJNOT010000575">
    <property type="protein sequence ID" value="CAF1025663.1"/>
    <property type="molecule type" value="Genomic_DNA"/>
</dbReference>
<feature type="domain" description="LisH" evidence="6">
    <location>
        <begin position="448"/>
        <end position="567"/>
    </location>
</feature>
<feature type="domain" description="ARMC9 CTLH-like" evidence="7">
    <location>
        <begin position="60"/>
        <end position="191"/>
    </location>
</feature>
<proteinExistence type="predicted"/>
<feature type="compositionally biased region" description="Low complexity" evidence="5">
    <location>
        <begin position="728"/>
        <end position="739"/>
    </location>
</feature>
<dbReference type="PANTHER" id="PTHR14881:SF4">
    <property type="entry name" value="LISH DOMAIN-CONTAINING PROTEIN ARMC9"/>
    <property type="match status" value="1"/>
</dbReference>
<dbReference type="InterPro" id="IPR016024">
    <property type="entry name" value="ARM-type_fold"/>
</dbReference>
<dbReference type="InterPro" id="IPR040369">
    <property type="entry name" value="ARMC9"/>
</dbReference>
<keyword evidence="3" id="KW-0966">Cell projection</keyword>
<feature type="coiled-coil region" evidence="4">
    <location>
        <begin position="212"/>
        <end position="239"/>
    </location>
</feature>
<keyword evidence="4" id="KW-0175">Coiled coil</keyword>
<feature type="compositionally biased region" description="Polar residues" evidence="5">
    <location>
        <begin position="740"/>
        <end position="764"/>
    </location>
</feature>
<dbReference type="Proteomes" id="UP000663836">
    <property type="component" value="Unassembled WGS sequence"/>
</dbReference>
<dbReference type="InterPro" id="IPR011989">
    <property type="entry name" value="ARM-like"/>
</dbReference>
<gene>
    <name evidence="9" type="ORF">JBS370_LOCUS4727</name>
    <name evidence="8" type="ORF">ZHD862_LOCUS13772</name>
</gene>
<sequence>MSQSIDFRINDFVTEYLDYKGFNDTVGIFLKERKTRQEPIQQIANGNHLQDTDQEKCQIIKDEMLKYFDDGNREEFFRLWLKHVPSNIIDSDPSLKSLEFLLYAHFAIYYLRPNNRNKNEQVAKENMQEFKTYMESIKGQAISQTSEILPLFALPFVTSPDKHGSFQGLFSNEWPVQLRKKVLNFFDWIFSNRPLPRLVELLQNGERASHILTQINNENEELKHRNRETNKQIKNLSIDYCNLITITMELVETLQQAIVGKTITNEYIDNVCARLGVARLRESMANVMESARFGIDDPFTEKFDYDKIKHDVVHISTSPRQKALLLQALRWKLTKATTDFNREKMLECYISCDLLGCRSDMEQRTKIIKELSSTSSTLDTHFVKEEWARLINTIASLRKGRNYLAPNEPLIISMQKAAIAEQSDTLTKQHLLAALQKLSLRRSVQTIMINENMIKWLVPLLSKSNDLSDYTLEYGVALLMNLCLRTDGRKKCAEIAEQSITVLASLLTHPNHETRPYVNSSLYSILTLKSVRDKAIQLNLENRLRTLIRTETTNSETKGQLEFLLNLLCKNGDQIIDQSSDNEQDNDDEDQDVMEADLDLADKLHAIDQELSGDDLILKKYALQKTITNTQKSYNNILYASSINDFKSRTSIDPVLHRPTTPGQLRQSIVAHTVDSLANSLAVGDIFHSQNNGFEQLNRNNTIFAASTSMSIKKPLSASVMSTTTIKNNNNNNNNNNTNFFKQTSSSITRPKSANRMSSQDQQKQLTPVLAFGTNDELDRSIPTITPPKVTPPMKFSFSEPPRSNSSASIRSSSSSILELSNGNLNNQKTKKL</sequence>
<dbReference type="InterPro" id="IPR056327">
    <property type="entry name" value="ARMC9_CTLH-like_dom"/>
</dbReference>
<dbReference type="PANTHER" id="PTHR14881">
    <property type="entry name" value="LISH DOMAIN-CONTAINING PROTEIN ARMC9"/>
    <property type="match status" value="1"/>
</dbReference>
<dbReference type="AlphaFoldDB" id="A0A814IMV2"/>
<organism evidence="8 10">
    <name type="scientific">Rotaria sordida</name>
    <dbReference type="NCBI Taxonomy" id="392033"/>
    <lineage>
        <taxon>Eukaryota</taxon>
        <taxon>Metazoa</taxon>
        <taxon>Spiralia</taxon>
        <taxon>Gnathifera</taxon>
        <taxon>Rotifera</taxon>
        <taxon>Eurotatoria</taxon>
        <taxon>Bdelloidea</taxon>
        <taxon>Philodinida</taxon>
        <taxon>Philodinidae</taxon>
        <taxon>Rotaria</taxon>
    </lineage>
</organism>